<reference evidence="1 2" key="1">
    <citation type="submission" date="2017-11" db="EMBL/GenBank/DDBJ databases">
        <title>De-novo sequencing of pomegranate (Punica granatum L.) genome.</title>
        <authorList>
            <person name="Akparov Z."/>
            <person name="Amiraslanov A."/>
            <person name="Hajiyeva S."/>
            <person name="Abbasov M."/>
            <person name="Kaur K."/>
            <person name="Hamwieh A."/>
            <person name="Solovyev V."/>
            <person name="Salamov A."/>
            <person name="Braich B."/>
            <person name="Kosarev P."/>
            <person name="Mahmoud A."/>
            <person name="Hajiyev E."/>
            <person name="Babayeva S."/>
            <person name="Izzatullayeva V."/>
            <person name="Mammadov A."/>
            <person name="Mammadov A."/>
            <person name="Sharifova S."/>
            <person name="Ojaghi J."/>
            <person name="Eynullazada K."/>
            <person name="Bayramov B."/>
            <person name="Abdulazimova A."/>
            <person name="Shahmuradov I."/>
        </authorList>
    </citation>
    <scope>NUCLEOTIDE SEQUENCE [LARGE SCALE GENOMIC DNA]</scope>
    <source>
        <strain evidence="2">cv. AG2017</strain>
        <tissue evidence="1">Leaf</tissue>
    </source>
</reference>
<name>A0A2I0KGD6_PUNGR</name>
<evidence type="ECO:0000313" key="2">
    <source>
        <dbReference type="Proteomes" id="UP000233551"/>
    </source>
</evidence>
<evidence type="ECO:0000313" key="1">
    <source>
        <dbReference type="EMBL" id="PKI67253.1"/>
    </source>
</evidence>
<dbReference type="EMBL" id="PGOL01000624">
    <property type="protein sequence ID" value="PKI67253.1"/>
    <property type="molecule type" value="Genomic_DNA"/>
</dbReference>
<comment type="caution">
    <text evidence="1">The sequence shown here is derived from an EMBL/GenBank/DDBJ whole genome shotgun (WGS) entry which is preliminary data.</text>
</comment>
<proteinExistence type="predicted"/>
<dbReference type="Proteomes" id="UP000233551">
    <property type="component" value="Unassembled WGS sequence"/>
</dbReference>
<sequence>MAYVEGTLDWMCETCLDITRELYRLMVTVGTNRFSYKPSVRLDPTPGSLIPRCLNLFIGHSKHTVHTAWRLCAPEFNLVEARMRAPKQTRLGSVHLPGDARRTHVRRSRHLPLYDPKVKGLQDTRV</sequence>
<dbReference type="AlphaFoldDB" id="A0A2I0KGD6"/>
<accession>A0A2I0KGD6</accession>
<protein>
    <submittedName>
        <fullName evidence="1">Uncharacterized protein</fullName>
    </submittedName>
</protein>
<gene>
    <name evidence="1" type="ORF">CRG98_012359</name>
</gene>
<keyword evidence="2" id="KW-1185">Reference proteome</keyword>
<organism evidence="1 2">
    <name type="scientific">Punica granatum</name>
    <name type="common">Pomegranate</name>
    <dbReference type="NCBI Taxonomy" id="22663"/>
    <lineage>
        <taxon>Eukaryota</taxon>
        <taxon>Viridiplantae</taxon>
        <taxon>Streptophyta</taxon>
        <taxon>Embryophyta</taxon>
        <taxon>Tracheophyta</taxon>
        <taxon>Spermatophyta</taxon>
        <taxon>Magnoliopsida</taxon>
        <taxon>eudicotyledons</taxon>
        <taxon>Gunneridae</taxon>
        <taxon>Pentapetalae</taxon>
        <taxon>rosids</taxon>
        <taxon>malvids</taxon>
        <taxon>Myrtales</taxon>
        <taxon>Lythraceae</taxon>
        <taxon>Punica</taxon>
    </lineage>
</organism>